<organism evidence="6 7">
    <name type="scientific">Acrobeloides nanus</name>
    <dbReference type="NCBI Taxonomy" id="290746"/>
    <lineage>
        <taxon>Eukaryota</taxon>
        <taxon>Metazoa</taxon>
        <taxon>Ecdysozoa</taxon>
        <taxon>Nematoda</taxon>
        <taxon>Chromadorea</taxon>
        <taxon>Rhabditida</taxon>
        <taxon>Tylenchina</taxon>
        <taxon>Cephalobomorpha</taxon>
        <taxon>Cephaloboidea</taxon>
        <taxon>Cephalobidae</taxon>
        <taxon>Acrobeloides</taxon>
    </lineage>
</organism>
<name>A0A914ELT2_9BILA</name>
<dbReference type="Proteomes" id="UP000887540">
    <property type="component" value="Unplaced"/>
</dbReference>
<keyword evidence="2" id="KW-0539">Nucleus</keyword>
<dbReference type="GO" id="GO:0008622">
    <property type="term" value="C:epsilon DNA polymerase complex"/>
    <property type="evidence" value="ECO:0007669"/>
    <property type="project" value="TreeGrafter"/>
</dbReference>
<feature type="compositionally biased region" description="Basic and acidic residues" evidence="4">
    <location>
        <begin position="95"/>
        <end position="105"/>
    </location>
</feature>
<keyword evidence="6" id="KW-1185">Reference proteome</keyword>
<dbReference type="Pfam" id="PF00808">
    <property type="entry name" value="CBFD_NFYB_HMF"/>
    <property type="match status" value="1"/>
</dbReference>
<sequence>MANAKIEDLRLPQAVISRIIKNALPPGAIISNEAKIAIARSAAIFILYATTYANENATSKKRKAVQASDVVHALKSLECEELEKPLLEAIEAWKNKKAQKTEERKKNKSATAAPDEPMEETPAE</sequence>
<dbReference type="GO" id="GO:0046982">
    <property type="term" value="F:protein heterodimerization activity"/>
    <property type="evidence" value="ECO:0007669"/>
    <property type="project" value="InterPro"/>
</dbReference>
<evidence type="ECO:0000313" key="7">
    <source>
        <dbReference type="WBParaSite" id="ACRNAN_scaffold9125.g29482.t1"/>
    </source>
</evidence>
<dbReference type="InterPro" id="IPR009072">
    <property type="entry name" value="Histone-fold"/>
</dbReference>
<accession>A0A914ELT2</accession>
<protein>
    <recommendedName>
        <fullName evidence="3">DNA polymerase epsilon subunit 3</fullName>
    </recommendedName>
</protein>
<dbReference type="SUPFAM" id="SSF47113">
    <property type="entry name" value="Histone-fold"/>
    <property type="match status" value="1"/>
</dbReference>
<evidence type="ECO:0000256" key="4">
    <source>
        <dbReference type="SAM" id="MobiDB-lite"/>
    </source>
</evidence>
<reference evidence="7" key="1">
    <citation type="submission" date="2022-11" db="UniProtKB">
        <authorList>
            <consortium name="WormBaseParasite"/>
        </authorList>
    </citation>
    <scope>IDENTIFICATION</scope>
</reference>
<dbReference type="GO" id="GO:0008623">
    <property type="term" value="C:CHRAC"/>
    <property type="evidence" value="ECO:0007669"/>
    <property type="project" value="TreeGrafter"/>
</dbReference>
<dbReference type="GO" id="GO:0031490">
    <property type="term" value="F:chromatin DNA binding"/>
    <property type="evidence" value="ECO:0007669"/>
    <property type="project" value="TreeGrafter"/>
</dbReference>
<dbReference type="GO" id="GO:0031507">
    <property type="term" value="P:heterochromatin formation"/>
    <property type="evidence" value="ECO:0007669"/>
    <property type="project" value="TreeGrafter"/>
</dbReference>
<feature type="domain" description="Transcription factor CBF/NF-Y/archaeal histone" evidence="5">
    <location>
        <begin position="10"/>
        <end position="74"/>
    </location>
</feature>
<evidence type="ECO:0000259" key="5">
    <source>
        <dbReference type="Pfam" id="PF00808"/>
    </source>
</evidence>
<evidence type="ECO:0000256" key="1">
    <source>
        <dbReference type="ARBA" id="ARBA00004123"/>
    </source>
</evidence>
<dbReference type="GO" id="GO:0006272">
    <property type="term" value="P:leading strand elongation"/>
    <property type="evidence" value="ECO:0007669"/>
    <property type="project" value="TreeGrafter"/>
</dbReference>
<dbReference type="WBParaSite" id="ACRNAN_scaffold9125.g29482.t1">
    <property type="protein sequence ID" value="ACRNAN_scaffold9125.g29482.t1"/>
    <property type="gene ID" value="ACRNAN_scaffold9125.g29482"/>
</dbReference>
<evidence type="ECO:0000313" key="6">
    <source>
        <dbReference type="Proteomes" id="UP000887540"/>
    </source>
</evidence>
<dbReference type="InterPro" id="IPR003958">
    <property type="entry name" value="CBFA_NFYB_domain"/>
</dbReference>
<dbReference type="AlphaFoldDB" id="A0A914ELT2"/>
<comment type="subcellular location">
    <subcellularLocation>
        <location evidence="1">Nucleus</location>
    </subcellularLocation>
</comment>
<feature type="region of interest" description="Disordered" evidence="4">
    <location>
        <begin position="95"/>
        <end position="124"/>
    </location>
</feature>
<evidence type="ECO:0000256" key="2">
    <source>
        <dbReference type="ARBA" id="ARBA00023242"/>
    </source>
</evidence>
<dbReference type="PANTHER" id="PTHR46172">
    <property type="entry name" value="DNA POLYMERASE EPSILON SUBUNIT 3"/>
    <property type="match status" value="1"/>
</dbReference>
<dbReference type="PANTHER" id="PTHR46172:SF1">
    <property type="entry name" value="DNA POLYMERASE EPSILON SUBUNIT 3"/>
    <property type="match status" value="1"/>
</dbReference>
<dbReference type="InterPro" id="IPR051377">
    <property type="entry name" value="DNA_Pol-Epsilon_Subunit"/>
</dbReference>
<dbReference type="Gene3D" id="1.10.20.10">
    <property type="entry name" value="Histone, subunit A"/>
    <property type="match status" value="1"/>
</dbReference>
<proteinExistence type="predicted"/>
<dbReference type="CDD" id="cd22928">
    <property type="entry name" value="HFD_POLE3_DPB4"/>
    <property type="match status" value="1"/>
</dbReference>
<dbReference type="GO" id="GO:0006974">
    <property type="term" value="P:DNA damage response"/>
    <property type="evidence" value="ECO:0007669"/>
    <property type="project" value="TreeGrafter"/>
</dbReference>
<evidence type="ECO:0000256" key="3">
    <source>
        <dbReference type="ARBA" id="ARBA00039793"/>
    </source>
</evidence>